<evidence type="ECO:0000313" key="3">
    <source>
        <dbReference type="Proteomes" id="UP000068243"/>
    </source>
</evidence>
<accession>A0A100I7Q0</accession>
<evidence type="ECO:0000256" key="1">
    <source>
        <dbReference type="SAM" id="MobiDB-lite"/>
    </source>
</evidence>
<evidence type="ECO:0000313" key="2">
    <source>
        <dbReference type="EMBL" id="GAQ36222.1"/>
    </source>
</evidence>
<reference evidence="3" key="1">
    <citation type="journal article" date="2016" name="Genome Announc.">
        <title>Draft genome sequence of Aspergillus niger strain An76.</title>
        <authorList>
            <person name="Gong W."/>
            <person name="Cheng Z."/>
            <person name="Zhang H."/>
            <person name="Liu L."/>
            <person name="Gao P."/>
            <person name="Wang L."/>
        </authorList>
    </citation>
    <scope>NUCLEOTIDE SEQUENCE [LARGE SCALE GENOMIC DNA]</scope>
    <source>
        <strain evidence="3">An76</strain>
    </source>
</reference>
<dbReference type="Proteomes" id="UP000068243">
    <property type="component" value="Unassembled WGS sequence"/>
</dbReference>
<organism evidence="2 3">
    <name type="scientific">Aspergillus niger</name>
    <dbReference type="NCBI Taxonomy" id="5061"/>
    <lineage>
        <taxon>Eukaryota</taxon>
        <taxon>Fungi</taxon>
        <taxon>Dikarya</taxon>
        <taxon>Ascomycota</taxon>
        <taxon>Pezizomycotina</taxon>
        <taxon>Eurotiomycetes</taxon>
        <taxon>Eurotiomycetidae</taxon>
        <taxon>Eurotiales</taxon>
        <taxon>Aspergillaceae</taxon>
        <taxon>Aspergillus</taxon>
        <taxon>Aspergillus subgen. Circumdati</taxon>
    </lineage>
</organism>
<proteinExistence type="predicted"/>
<dbReference type="VEuPathDB" id="FungiDB:An01g11580"/>
<dbReference type="VEuPathDB" id="FungiDB:ASPNIDRAFT2_1156756"/>
<feature type="compositionally biased region" description="Polar residues" evidence="1">
    <location>
        <begin position="45"/>
        <end position="57"/>
    </location>
</feature>
<dbReference type="OrthoDB" id="4498107at2759"/>
<protein>
    <submittedName>
        <fullName evidence="2">Uncharacterized protein</fullName>
    </submittedName>
</protein>
<dbReference type="OMA" id="MSQRGWD"/>
<dbReference type="VEuPathDB" id="FungiDB:M747DRAFT_298411"/>
<feature type="region of interest" description="Disordered" evidence="1">
    <location>
        <begin position="1"/>
        <end position="72"/>
    </location>
</feature>
<dbReference type="AlphaFoldDB" id="A0A100I7Q0"/>
<dbReference type="EMBL" id="BCMY01000002">
    <property type="protein sequence ID" value="GAQ36222.1"/>
    <property type="molecule type" value="Genomic_DNA"/>
</dbReference>
<feature type="compositionally biased region" description="Basic and acidic residues" evidence="1">
    <location>
        <begin position="1"/>
        <end position="10"/>
    </location>
</feature>
<gene>
    <name evidence="2" type="ORF">ABL_01554</name>
</gene>
<comment type="caution">
    <text evidence="2">The sequence shown here is derived from an EMBL/GenBank/DDBJ whole genome shotgun (WGS) entry which is preliminary data.</text>
</comment>
<name>A0A100I7Q0_ASPNG</name>
<sequence>MSQRGWDPKKTVISGRRGSDANYDIRTPSSSHVNVRPSPSYYGRNFQNSAQGRSSSFAYGDIKEPKLPDPWVKAPQPYPEHVDKEYLAYKDAGQHLVAVRREYKIVDPTSVSGNQGSAMQILRQGEQLATDMVASANTVAASRSGFDHKYPTAYESPAKKKSHYDEAVKHINIARKYRNQREVIRDKINAPPRP</sequence>
<dbReference type="VEuPathDB" id="FungiDB:ATCC64974_14180"/>